<organism evidence="4 5">
    <name type="scientific">Chionoecetes opilio</name>
    <name type="common">Atlantic snow crab</name>
    <name type="synonym">Cancer opilio</name>
    <dbReference type="NCBI Taxonomy" id="41210"/>
    <lineage>
        <taxon>Eukaryota</taxon>
        <taxon>Metazoa</taxon>
        <taxon>Ecdysozoa</taxon>
        <taxon>Arthropoda</taxon>
        <taxon>Crustacea</taxon>
        <taxon>Multicrustacea</taxon>
        <taxon>Malacostraca</taxon>
        <taxon>Eumalacostraca</taxon>
        <taxon>Eucarida</taxon>
        <taxon>Decapoda</taxon>
        <taxon>Pleocyemata</taxon>
        <taxon>Brachyura</taxon>
        <taxon>Eubrachyura</taxon>
        <taxon>Majoidea</taxon>
        <taxon>Majidae</taxon>
        <taxon>Chionoecetes</taxon>
    </lineage>
</organism>
<keyword evidence="5" id="KW-1185">Reference proteome</keyword>
<keyword evidence="1" id="KW-0343">GTPase activation</keyword>
<dbReference type="AlphaFoldDB" id="A0A8J4YJM8"/>
<sequence>MQMFHEGLWSLLLLLTRHVARVARSDRTDVVGELRTAEEQVDELRVLCEAYTRSLEKCLHTHTTPDEKKLRKVPEYQAAETLKEALATLPPTDNPEHQDLLRTVVGRVVELQQALGMRQVEYEEHVEKQVLHPLTHLIKDDFPSVAKQKKQLKQGAKSGERSGQFTPIREISRPGKDSLGKSIEILANVGLDVDAAKTRWRALTTATAPGPTAKMDTYREELEDAETKLDQTRVRAWRGLGGCLTPPRLENFHFFWAPGPGEVSKFTSGAYIACRGSPLQPPGHHFGGGLLPEVQTRWMPPF</sequence>
<dbReference type="SUPFAM" id="SSF103657">
    <property type="entry name" value="BAR/IMD domain-like"/>
    <property type="match status" value="1"/>
</dbReference>
<dbReference type="GO" id="GO:0032956">
    <property type="term" value="P:regulation of actin cytoskeleton organization"/>
    <property type="evidence" value="ECO:0007669"/>
    <property type="project" value="TreeGrafter"/>
</dbReference>
<dbReference type="InterPro" id="IPR047165">
    <property type="entry name" value="RHG17/44/SH3BP1-like"/>
</dbReference>
<evidence type="ECO:0000313" key="4">
    <source>
        <dbReference type="EMBL" id="KAG0728347.1"/>
    </source>
</evidence>
<proteinExistence type="predicted"/>
<protein>
    <submittedName>
        <fullName evidence="4">Rho GTPase-activating protein 17</fullName>
    </submittedName>
</protein>
<dbReference type="PANTHER" id="PTHR14130">
    <property type="entry name" value="3BP-1 RELATED RHOGAP"/>
    <property type="match status" value="1"/>
</dbReference>
<comment type="caution">
    <text evidence="4">The sequence shown here is derived from an EMBL/GenBank/DDBJ whole genome shotgun (WGS) entry which is preliminary data.</text>
</comment>
<evidence type="ECO:0000313" key="5">
    <source>
        <dbReference type="Proteomes" id="UP000770661"/>
    </source>
</evidence>
<feature type="chain" id="PRO_5035180153" evidence="3">
    <location>
        <begin position="26"/>
        <end position="302"/>
    </location>
</feature>
<dbReference type="OrthoDB" id="19923at2759"/>
<accession>A0A8J4YJM8</accession>
<evidence type="ECO:0000256" key="3">
    <source>
        <dbReference type="SAM" id="SignalP"/>
    </source>
</evidence>
<dbReference type="GO" id="GO:0035020">
    <property type="term" value="P:regulation of Rac protein signal transduction"/>
    <property type="evidence" value="ECO:0007669"/>
    <property type="project" value="TreeGrafter"/>
</dbReference>
<dbReference type="Proteomes" id="UP000770661">
    <property type="component" value="Unassembled WGS sequence"/>
</dbReference>
<dbReference type="GO" id="GO:0005096">
    <property type="term" value="F:GTPase activator activity"/>
    <property type="evidence" value="ECO:0007669"/>
    <property type="project" value="UniProtKB-KW"/>
</dbReference>
<name>A0A8J4YJM8_CHIOP</name>
<reference evidence="4" key="1">
    <citation type="submission" date="2020-07" db="EMBL/GenBank/DDBJ databases">
        <title>The High-quality genome of the commercially important snow crab, Chionoecetes opilio.</title>
        <authorList>
            <person name="Jeong J.-H."/>
            <person name="Ryu S."/>
        </authorList>
    </citation>
    <scope>NUCLEOTIDE SEQUENCE</scope>
    <source>
        <strain evidence="4">MADBK_172401_WGS</strain>
        <tissue evidence="4">Digestive gland</tissue>
    </source>
</reference>
<dbReference type="EMBL" id="JACEEZ010002290">
    <property type="protein sequence ID" value="KAG0728347.1"/>
    <property type="molecule type" value="Genomic_DNA"/>
</dbReference>
<dbReference type="Gene3D" id="1.20.1270.60">
    <property type="entry name" value="Arfaptin homology (AH) domain/BAR domain"/>
    <property type="match status" value="1"/>
</dbReference>
<evidence type="ECO:0000256" key="2">
    <source>
        <dbReference type="SAM" id="MobiDB-lite"/>
    </source>
</evidence>
<gene>
    <name evidence="4" type="primary">Arhgap17</name>
    <name evidence="4" type="ORF">GWK47_032651</name>
</gene>
<feature type="region of interest" description="Disordered" evidence="2">
    <location>
        <begin position="150"/>
        <end position="173"/>
    </location>
</feature>
<dbReference type="PANTHER" id="PTHR14130:SF14">
    <property type="entry name" value="RHO GTPASE-ACTIVATING PROTEIN 92B"/>
    <property type="match status" value="1"/>
</dbReference>
<dbReference type="InterPro" id="IPR027267">
    <property type="entry name" value="AH/BAR_dom_sf"/>
</dbReference>
<keyword evidence="3" id="KW-0732">Signal</keyword>
<evidence type="ECO:0000256" key="1">
    <source>
        <dbReference type="ARBA" id="ARBA00022468"/>
    </source>
</evidence>
<feature type="signal peptide" evidence="3">
    <location>
        <begin position="1"/>
        <end position="25"/>
    </location>
</feature>